<feature type="compositionally biased region" description="Polar residues" evidence="6">
    <location>
        <begin position="324"/>
        <end position="334"/>
    </location>
</feature>
<dbReference type="GO" id="GO:0032869">
    <property type="term" value="P:cellular response to insulin stimulus"/>
    <property type="evidence" value="ECO:0007669"/>
    <property type="project" value="TreeGrafter"/>
</dbReference>
<dbReference type="CTD" id="64900"/>
<dbReference type="GO" id="GO:0019432">
    <property type="term" value="P:triglyceride biosynthetic process"/>
    <property type="evidence" value="ECO:0007669"/>
    <property type="project" value="TreeGrafter"/>
</dbReference>
<evidence type="ECO:0000313" key="10">
    <source>
        <dbReference type="RefSeq" id="XP_033770429.1"/>
    </source>
</evidence>
<feature type="compositionally biased region" description="Basic and acidic residues" evidence="6">
    <location>
        <begin position="647"/>
        <end position="664"/>
    </location>
</feature>
<dbReference type="RefSeq" id="XP_033770429.1">
    <property type="nucleotide sequence ID" value="XM_033914538.1"/>
</dbReference>
<dbReference type="RefSeq" id="XP_033770431.1">
    <property type="nucleotide sequence ID" value="XM_033914540.1"/>
</dbReference>
<dbReference type="GO" id="GO:0045944">
    <property type="term" value="P:positive regulation of transcription by RNA polymerase II"/>
    <property type="evidence" value="ECO:0007669"/>
    <property type="project" value="TreeGrafter"/>
</dbReference>
<dbReference type="Proteomes" id="UP000515159">
    <property type="component" value="Chromosome 11"/>
</dbReference>
<feature type="region of interest" description="Disordered" evidence="6">
    <location>
        <begin position="133"/>
        <end position="178"/>
    </location>
</feature>
<evidence type="ECO:0000256" key="3">
    <source>
        <dbReference type="ARBA" id="ARBA00005476"/>
    </source>
</evidence>
<evidence type="ECO:0000256" key="6">
    <source>
        <dbReference type="SAM" id="MobiDB-lite"/>
    </source>
</evidence>
<dbReference type="InterPro" id="IPR026058">
    <property type="entry name" value="LIPIN"/>
</dbReference>
<keyword evidence="8" id="KW-1185">Reference proteome</keyword>
<sequence length="935" mass="104689">MNYVGQLAESVFVTVKELYKGLNPATLTGCIDVLVVRQADGSYQCSPFHVRFGKLGVLRSREKVVDIEINGLPVDLRMKLGDNGEAFFVQETETSEEKVPAHLSTSPLPLQDSDCADYLPARTCQDLFTSQFSPIKDPEATGSDTSVRKKKRRRKKSKAKESPKRDDTEISSDDETENEIGLDDKHKILATSNSIYFSVTDISNLEISISQTKERYPSSDGEYTPPVQSLFLNRPTYPKTDSELEIKSSDVPLGRAESHMQWTWGRLPQVSKWERTEPPKSALSSLTAHRPLPASKDDNIMSIWPSESTHFRAITEDSLDEPQTLYSKDSSPLTSLLRPEPLFQNSSGPSVSGKARRAETAHAGKRAECPGVEAQRLEIRKPLEATGGEKTSEAKAEEFKLVLHIEEVPGTSQTGSQCIKPADCDVNTELKPGKQNRKGSLKRSQHQGPSDIYLDDIVKLNSEEIALYFPKSDAAPPPKPCTDASSSCPGNSMNDSGMENFSDPTCELVDNIMLSLCGGLGDGREIQHEKFMQHALSYDTLSENPAILEDPNLVVRINNKYYNWTVAAPIILSLQAFQKNLPKNTVDKLVKEKMPKKSGRWWFSWRRKDFSIEENETTAEKDEAEVAKKNSFLKRKKKFATSSEDEAAYREEHSKAPSKPRDTSESVFVPTYKKSLRLSSQQISRLNLRDGANRATFSVTTPFQGTCRCEATIYLWNWDDKVVISDIDGTITKSDALGHILPHLGKDWTHQGIATLYHKIHTNGYKFLYCSARAIGLAELTKDYLHWVNDQGCELPKGPILLAPSSLLSALHREVIEKKPEVFKIACLTDIKNLFGPQQEPFYAAFGNRKNDVYAYKQVGLPESRIFTVNPKGEVFQELFKTKSSYTRLGELVELIFPPVPHTSASSLLCPEFSNFSFWRDPVSKVSLEEMVDTS</sequence>
<organism evidence="8 9">
    <name type="scientific">Geotrypetes seraphini</name>
    <name type="common">Gaboon caecilian</name>
    <name type="synonym">Caecilia seraphini</name>
    <dbReference type="NCBI Taxonomy" id="260995"/>
    <lineage>
        <taxon>Eukaryota</taxon>
        <taxon>Metazoa</taxon>
        <taxon>Chordata</taxon>
        <taxon>Craniata</taxon>
        <taxon>Vertebrata</taxon>
        <taxon>Euteleostomi</taxon>
        <taxon>Amphibia</taxon>
        <taxon>Gymnophiona</taxon>
        <taxon>Geotrypetes</taxon>
    </lineage>
</organism>
<gene>
    <name evidence="9 10 11 12" type="primary">LPIN3</name>
</gene>
<dbReference type="GO" id="GO:0005634">
    <property type="term" value="C:nucleus"/>
    <property type="evidence" value="ECO:0007669"/>
    <property type="project" value="TreeGrafter"/>
</dbReference>
<dbReference type="InterPro" id="IPR036412">
    <property type="entry name" value="HAD-like_sf"/>
</dbReference>
<dbReference type="SMART" id="SM00775">
    <property type="entry name" value="LNS2"/>
    <property type="match status" value="1"/>
</dbReference>
<dbReference type="InterPro" id="IPR007651">
    <property type="entry name" value="Lipin_N"/>
</dbReference>
<feature type="region of interest" description="Disordered" evidence="6">
    <location>
        <begin position="471"/>
        <end position="496"/>
    </location>
</feature>
<dbReference type="PANTHER" id="PTHR12181:SF62">
    <property type="entry name" value="PHOSPHATIDATE PHOSPHATASE LPIN3"/>
    <property type="match status" value="1"/>
</dbReference>
<accession>A0A6P8P5Q5</accession>
<dbReference type="RefSeq" id="XP_033770430.1">
    <property type="nucleotide sequence ID" value="XM_033914539.1"/>
</dbReference>
<comment type="similarity">
    <text evidence="3">Belongs to the lipin family.</text>
</comment>
<dbReference type="Pfam" id="PF08235">
    <property type="entry name" value="LNS2"/>
    <property type="match status" value="1"/>
</dbReference>
<feature type="domain" description="LNS2/PITP" evidence="7">
    <location>
        <begin position="722"/>
        <end position="878"/>
    </location>
</feature>
<evidence type="ECO:0000313" key="8">
    <source>
        <dbReference type="Proteomes" id="UP000515159"/>
    </source>
</evidence>
<dbReference type="InterPro" id="IPR031315">
    <property type="entry name" value="LNS2/PITP"/>
</dbReference>
<dbReference type="Pfam" id="PF04571">
    <property type="entry name" value="Lipin_N"/>
    <property type="match status" value="1"/>
</dbReference>
<proteinExistence type="inferred from homology"/>
<feature type="compositionally biased region" description="Basic and acidic residues" evidence="6">
    <location>
        <begin position="159"/>
        <end position="168"/>
    </location>
</feature>
<feature type="compositionally biased region" description="Polar residues" evidence="6">
    <location>
        <begin position="483"/>
        <end position="496"/>
    </location>
</feature>
<dbReference type="EC" id="3.1.3.4" evidence="4"/>
<dbReference type="GO" id="GO:0003713">
    <property type="term" value="F:transcription coactivator activity"/>
    <property type="evidence" value="ECO:0007669"/>
    <property type="project" value="TreeGrafter"/>
</dbReference>
<dbReference type="AlphaFoldDB" id="A0A6P8P5Q5"/>
<evidence type="ECO:0000313" key="11">
    <source>
        <dbReference type="RefSeq" id="XP_033770430.1"/>
    </source>
</evidence>
<evidence type="ECO:0000256" key="5">
    <source>
        <dbReference type="ARBA" id="ARBA00022801"/>
    </source>
</evidence>
<evidence type="ECO:0000256" key="1">
    <source>
        <dbReference type="ARBA" id="ARBA00001180"/>
    </source>
</evidence>
<feature type="region of interest" description="Disordered" evidence="6">
    <location>
        <begin position="429"/>
        <end position="448"/>
    </location>
</feature>
<evidence type="ECO:0000256" key="2">
    <source>
        <dbReference type="ARBA" id="ARBA00001946"/>
    </source>
</evidence>
<feature type="region of interest" description="Disordered" evidence="6">
    <location>
        <begin position="644"/>
        <end position="665"/>
    </location>
</feature>
<protein>
    <recommendedName>
        <fullName evidence="4">phosphatidate phosphatase</fullName>
        <ecNumber evidence="4">3.1.3.4</ecNumber>
    </recommendedName>
</protein>
<evidence type="ECO:0000313" key="9">
    <source>
        <dbReference type="RefSeq" id="XP_033770428.1"/>
    </source>
</evidence>
<evidence type="ECO:0000313" key="12">
    <source>
        <dbReference type="RefSeq" id="XP_033770431.1"/>
    </source>
</evidence>
<dbReference type="GO" id="GO:0008195">
    <property type="term" value="F:phosphatidate phosphatase activity"/>
    <property type="evidence" value="ECO:0007669"/>
    <property type="project" value="UniProtKB-EC"/>
</dbReference>
<feature type="compositionally biased region" description="Basic residues" evidence="6">
    <location>
        <begin position="148"/>
        <end position="158"/>
    </location>
</feature>
<dbReference type="InterPro" id="IPR013209">
    <property type="entry name" value="LNS2"/>
</dbReference>
<name>A0A6P8P5Q5_GEOSA</name>
<evidence type="ECO:0000259" key="7">
    <source>
        <dbReference type="SMART" id="SM00775"/>
    </source>
</evidence>
<dbReference type="OrthoDB" id="4567at2759"/>
<feature type="compositionally biased region" description="Basic residues" evidence="6">
    <location>
        <begin position="434"/>
        <end position="445"/>
    </location>
</feature>
<dbReference type="SUPFAM" id="SSF56784">
    <property type="entry name" value="HAD-like"/>
    <property type="match status" value="1"/>
</dbReference>
<feature type="compositionally biased region" description="Basic and acidic residues" evidence="6">
    <location>
        <begin position="356"/>
        <end position="368"/>
    </location>
</feature>
<dbReference type="InterPro" id="IPR031703">
    <property type="entry name" value="Lipin_mid"/>
</dbReference>
<dbReference type="GO" id="GO:0009062">
    <property type="term" value="P:fatty acid catabolic process"/>
    <property type="evidence" value="ECO:0007669"/>
    <property type="project" value="TreeGrafter"/>
</dbReference>
<dbReference type="PANTHER" id="PTHR12181">
    <property type="entry name" value="LIPIN"/>
    <property type="match status" value="1"/>
</dbReference>
<feature type="compositionally biased region" description="Acidic residues" evidence="6">
    <location>
        <begin position="169"/>
        <end position="178"/>
    </location>
</feature>
<dbReference type="KEGG" id="gsh:117345628"/>
<comment type="cofactor">
    <cofactor evidence="2">
        <name>Mg(2+)</name>
        <dbReference type="ChEBI" id="CHEBI:18420"/>
    </cofactor>
</comment>
<dbReference type="Pfam" id="PF16876">
    <property type="entry name" value="Lipin_mid"/>
    <property type="match status" value="1"/>
</dbReference>
<reference evidence="9 10" key="1">
    <citation type="submission" date="2025-04" db="UniProtKB">
        <authorList>
            <consortium name="RefSeq"/>
        </authorList>
    </citation>
    <scope>IDENTIFICATION</scope>
</reference>
<comment type="catalytic activity">
    <reaction evidence="1">
        <text>a 1,2-diacyl-sn-glycero-3-phosphate + H2O = a 1,2-diacyl-sn-glycerol + phosphate</text>
        <dbReference type="Rhea" id="RHEA:27429"/>
        <dbReference type="ChEBI" id="CHEBI:15377"/>
        <dbReference type="ChEBI" id="CHEBI:17815"/>
        <dbReference type="ChEBI" id="CHEBI:43474"/>
        <dbReference type="ChEBI" id="CHEBI:58608"/>
        <dbReference type="EC" id="3.1.3.4"/>
    </reaction>
    <physiologicalReaction direction="left-to-right" evidence="1">
        <dbReference type="Rhea" id="RHEA:27430"/>
    </physiologicalReaction>
</comment>
<feature type="region of interest" description="Disordered" evidence="6">
    <location>
        <begin position="322"/>
        <end position="368"/>
    </location>
</feature>
<evidence type="ECO:0000256" key="4">
    <source>
        <dbReference type="ARBA" id="ARBA00012638"/>
    </source>
</evidence>
<keyword evidence="5" id="KW-0378">Hydrolase</keyword>
<dbReference type="GeneID" id="117345628"/>
<dbReference type="RefSeq" id="XP_033770428.1">
    <property type="nucleotide sequence ID" value="XM_033914537.1"/>
</dbReference>